<dbReference type="CDD" id="cd18012">
    <property type="entry name" value="DEXQc_arch_SWI2_SNF2"/>
    <property type="match status" value="1"/>
</dbReference>
<organism evidence="6 7">
    <name type="scientific">Thomasclavelia ramosa</name>
    <dbReference type="NCBI Taxonomy" id="1547"/>
    <lineage>
        <taxon>Bacteria</taxon>
        <taxon>Bacillati</taxon>
        <taxon>Bacillota</taxon>
        <taxon>Erysipelotrichia</taxon>
        <taxon>Erysipelotrichales</taxon>
        <taxon>Coprobacillaceae</taxon>
        <taxon>Thomasclavelia</taxon>
    </lineage>
</organism>
<feature type="domain" description="Helicase C-terminal" evidence="5">
    <location>
        <begin position="918"/>
        <end position="1064"/>
    </location>
</feature>
<dbReference type="InterPro" id="IPR014001">
    <property type="entry name" value="Helicase_ATP-bd"/>
</dbReference>
<dbReference type="Gene3D" id="3.40.50.300">
    <property type="entry name" value="P-loop containing nucleotide triphosphate hydrolases"/>
    <property type="match status" value="1"/>
</dbReference>
<dbReference type="SMART" id="SM00487">
    <property type="entry name" value="DEXDc"/>
    <property type="match status" value="1"/>
</dbReference>
<dbReference type="SUPFAM" id="SSF52540">
    <property type="entry name" value="P-loop containing nucleoside triphosphate hydrolases"/>
    <property type="match status" value="2"/>
</dbReference>
<dbReference type="RefSeq" id="WP_117580164.1">
    <property type="nucleotide sequence ID" value="NZ_QUSL01000001.1"/>
</dbReference>
<dbReference type="PROSITE" id="PS51194">
    <property type="entry name" value="HELICASE_CTER"/>
    <property type="match status" value="1"/>
</dbReference>
<dbReference type="GO" id="GO:0004386">
    <property type="term" value="F:helicase activity"/>
    <property type="evidence" value="ECO:0007669"/>
    <property type="project" value="UniProtKB-KW"/>
</dbReference>
<name>A0A3E3EH51_9FIRM</name>
<dbReference type="Pfam" id="PF08455">
    <property type="entry name" value="SNF2_assoc"/>
    <property type="match status" value="1"/>
</dbReference>
<keyword evidence="2" id="KW-0863">Zinc-finger</keyword>
<accession>A0A3E3EH51</accession>
<dbReference type="Pfam" id="PF00271">
    <property type="entry name" value="Helicase_C"/>
    <property type="match status" value="1"/>
</dbReference>
<dbReference type="FunFam" id="3.40.50.10810:FF:000054">
    <property type="entry name" value="Helicase, Snf2 family"/>
    <property type="match status" value="1"/>
</dbReference>
<keyword evidence="2" id="KW-0479">Metal-binding</keyword>
<reference evidence="6 7" key="1">
    <citation type="submission" date="2018-08" db="EMBL/GenBank/DDBJ databases">
        <title>A genome reference for cultivated species of the human gut microbiota.</title>
        <authorList>
            <person name="Zou Y."/>
            <person name="Xue W."/>
            <person name="Luo G."/>
        </authorList>
    </citation>
    <scope>NUCLEOTIDE SEQUENCE [LARGE SCALE GENOMIC DNA]</scope>
    <source>
        <strain evidence="6 7">OM06-4</strain>
    </source>
</reference>
<dbReference type="InterPro" id="IPR027417">
    <property type="entry name" value="P-loop_NTPase"/>
</dbReference>
<evidence type="ECO:0000259" key="3">
    <source>
        <dbReference type="PROSITE" id="PS50966"/>
    </source>
</evidence>
<protein>
    <submittedName>
        <fullName evidence="6">DEAD/DEAH box helicase</fullName>
    </submittedName>
</protein>
<keyword evidence="1" id="KW-0378">Hydrolase</keyword>
<dbReference type="InterPro" id="IPR013663">
    <property type="entry name" value="Helicase_SWF/SNF/SWI_bac"/>
</dbReference>
<keyword evidence="6" id="KW-0547">Nucleotide-binding</keyword>
<dbReference type="GO" id="GO:0005524">
    <property type="term" value="F:ATP binding"/>
    <property type="evidence" value="ECO:0007669"/>
    <property type="project" value="InterPro"/>
</dbReference>
<dbReference type="InterPro" id="IPR049730">
    <property type="entry name" value="SNF2/RAD54-like_C"/>
</dbReference>
<dbReference type="Pfam" id="PF00176">
    <property type="entry name" value="SNF2-rel_dom"/>
    <property type="match status" value="1"/>
</dbReference>
<dbReference type="Gene3D" id="3.40.50.10810">
    <property type="entry name" value="Tandem AAA-ATPase domain"/>
    <property type="match status" value="1"/>
</dbReference>
<feature type="domain" description="Helicase ATP-binding" evidence="4">
    <location>
        <begin position="632"/>
        <end position="791"/>
    </location>
</feature>
<dbReference type="PROSITE" id="PS51192">
    <property type="entry name" value="HELICASE_ATP_BIND_1"/>
    <property type="match status" value="1"/>
</dbReference>
<dbReference type="GO" id="GO:0008270">
    <property type="term" value="F:zinc ion binding"/>
    <property type="evidence" value="ECO:0007669"/>
    <property type="project" value="UniProtKB-KW"/>
</dbReference>
<dbReference type="CDD" id="cd18793">
    <property type="entry name" value="SF2_C_SNF"/>
    <property type="match status" value="1"/>
</dbReference>
<dbReference type="InterPro" id="IPR001650">
    <property type="entry name" value="Helicase_C-like"/>
</dbReference>
<gene>
    <name evidence="6" type="ORF">DXB93_00750</name>
</gene>
<sequence>MLVTDKELHRIVSSVRNLRTGRIYYQKDYVREITITYDRLFDDYTIEGIVDNGSYENVCKIVIDQDNKITDYSCNCYWCDELSACGHIGAVLLKVQELSPDDFPFKYKSKNGKISYFDKLVQIRQQQEEELLKNELAVTKNLIASFKTAKAIDFNQVKLNQKYDLEVQIKINYGHPCLKFKVGSDKKYIIKNIPNFLSALANNEYVEYGKQLAFVHNQKVFSDEALKIIELMKFCMITYERYQQEYYYDISHVTNEIKIIPESIEYIYEVLKDLEKTNQHLSIYQYNYQPTLHIRKLEKYYSLELKDFDEFCGYKNLYKITENEIGMVKLDDEGKAIKFIHNCESKDKLLLAKEDVNDFVKYILNDIKQYFNYTGDLLTSEVIETEILTLYGDINELEQIKVYLESKQGLETIYSFQQPRKQTSINFDLIEDYLKEIGDVVDFEKHCMYLNLESEKTYSFLNEGLPFLANYCEVMVSDALKKIGKKSQFSINVGVTLENDLLAIDIESIDIPKDELALVLNSYQKKKKFHRLKNGQLLYLDSDELKELNEFMTDYQIRPKMLEDGHLEMDVYRAFSLDNKAETSNYLVYDRSTVFKEIIDNFKNIAKQSYPLAPNYQEILRDYQKFGYQWLQSISSYGFGGILADDMGLGKTLQMIVLLDQNRDDKKTSLVVCPSSLLLNWQDEIHKFSNSLSCTCIHGSLKRRKEAIRKFNEVDVLITTYDYMRRDANLYDGYQFENIILDEAQYIKNPKTKNAITVKSLKAKHRFALTGTPIENSLAELWSIFDFLMPEYLYSYHYFKTNYETPIVKNHDENKQQELKKLITPFILRRNKKDVLTELPEKIEKTLSIEFNEEENKLYLANLIQVNKELQEQLNYDNVDRIAILAMLTRLRQICCEPRIIYDNISNISSKLSGCLDLIRNFLGNNQKVLLFSSFTSVLDLIAKELEKESITYYQLTGDTKKEERHRLVNQFQNDDTTVFLISLKAGGTGLNLTAAEAVIHFDPWWNMSAQNQATDRAYRIGQENVVTVYKLVMKDSVEEKILELQNKKKNLADSFVENNEGSITTMSTNDIIELFKV</sequence>
<evidence type="ECO:0000313" key="7">
    <source>
        <dbReference type="Proteomes" id="UP000261032"/>
    </source>
</evidence>
<keyword evidence="2" id="KW-0862">Zinc</keyword>
<evidence type="ECO:0000259" key="4">
    <source>
        <dbReference type="PROSITE" id="PS51192"/>
    </source>
</evidence>
<feature type="domain" description="SWIM-type" evidence="3">
    <location>
        <begin position="59"/>
        <end position="96"/>
    </location>
</feature>
<dbReference type="PROSITE" id="PS50966">
    <property type="entry name" value="ZF_SWIM"/>
    <property type="match status" value="1"/>
</dbReference>
<dbReference type="InterPro" id="IPR038718">
    <property type="entry name" value="SNF2-like_sf"/>
</dbReference>
<comment type="caution">
    <text evidence="6">The sequence shown here is derived from an EMBL/GenBank/DDBJ whole genome shotgun (WGS) entry which is preliminary data.</text>
</comment>
<keyword evidence="6" id="KW-0067">ATP-binding</keyword>
<dbReference type="GO" id="GO:0016787">
    <property type="term" value="F:hydrolase activity"/>
    <property type="evidence" value="ECO:0007669"/>
    <property type="project" value="UniProtKB-KW"/>
</dbReference>
<evidence type="ECO:0000259" key="5">
    <source>
        <dbReference type="PROSITE" id="PS51194"/>
    </source>
</evidence>
<proteinExistence type="predicted"/>
<dbReference type="SMART" id="SM00490">
    <property type="entry name" value="HELICc"/>
    <property type="match status" value="1"/>
</dbReference>
<dbReference type="AlphaFoldDB" id="A0A3E3EH51"/>
<evidence type="ECO:0000256" key="2">
    <source>
        <dbReference type="PROSITE-ProRule" id="PRU00325"/>
    </source>
</evidence>
<dbReference type="EMBL" id="QUSL01000001">
    <property type="protein sequence ID" value="RGD87230.1"/>
    <property type="molecule type" value="Genomic_DNA"/>
</dbReference>
<keyword evidence="6" id="KW-0347">Helicase</keyword>
<dbReference type="PANTHER" id="PTHR10799">
    <property type="entry name" value="SNF2/RAD54 HELICASE FAMILY"/>
    <property type="match status" value="1"/>
</dbReference>
<dbReference type="Proteomes" id="UP000261032">
    <property type="component" value="Unassembled WGS sequence"/>
</dbReference>
<dbReference type="InterPro" id="IPR000330">
    <property type="entry name" value="SNF2_N"/>
</dbReference>
<evidence type="ECO:0000313" key="6">
    <source>
        <dbReference type="EMBL" id="RGD87230.1"/>
    </source>
</evidence>
<dbReference type="InterPro" id="IPR007527">
    <property type="entry name" value="Znf_SWIM"/>
</dbReference>
<evidence type="ECO:0000256" key="1">
    <source>
        <dbReference type="ARBA" id="ARBA00022801"/>
    </source>
</evidence>